<feature type="non-terminal residue" evidence="1">
    <location>
        <position position="102"/>
    </location>
</feature>
<comment type="caution">
    <text evidence="1">The sequence shown here is derived from an EMBL/GenBank/DDBJ whole genome shotgun (WGS) entry which is preliminary data.</text>
</comment>
<dbReference type="AlphaFoldDB" id="A0A8S4PDB0"/>
<dbReference type="EMBL" id="CAIIXF020000008">
    <property type="protein sequence ID" value="CAH1791465.1"/>
    <property type="molecule type" value="Genomic_DNA"/>
</dbReference>
<evidence type="ECO:0000313" key="2">
    <source>
        <dbReference type="Proteomes" id="UP000749559"/>
    </source>
</evidence>
<sequence>MEKYSRYCRQYNSGSNTWSVYPRKVPKSYDYIAQLMYNIMKKRVNFEGGLERINFYKTTLLEVLLFSFYICRNHVETEMFDMFDIQEIYQSHDITYCKTESI</sequence>
<accession>A0A8S4PDB0</accession>
<protein>
    <submittedName>
        <fullName evidence="1">Uncharacterized protein</fullName>
    </submittedName>
</protein>
<organism evidence="1 2">
    <name type="scientific">Owenia fusiformis</name>
    <name type="common">Polychaete worm</name>
    <dbReference type="NCBI Taxonomy" id="6347"/>
    <lineage>
        <taxon>Eukaryota</taxon>
        <taxon>Metazoa</taxon>
        <taxon>Spiralia</taxon>
        <taxon>Lophotrochozoa</taxon>
        <taxon>Annelida</taxon>
        <taxon>Polychaeta</taxon>
        <taxon>Sedentaria</taxon>
        <taxon>Canalipalpata</taxon>
        <taxon>Sabellida</taxon>
        <taxon>Oweniida</taxon>
        <taxon>Oweniidae</taxon>
        <taxon>Owenia</taxon>
    </lineage>
</organism>
<keyword evidence="2" id="KW-1185">Reference proteome</keyword>
<dbReference type="OrthoDB" id="6150711at2759"/>
<gene>
    <name evidence="1" type="ORF">OFUS_LOCUS16542</name>
</gene>
<reference evidence="1" key="1">
    <citation type="submission" date="2022-03" db="EMBL/GenBank/DDBJ databases">
        <authorList>
            <person name="Martin C."/>
        </authorList>
    </citation>
    <scope>NUCLEOTIDE SEQUENCE</scope>
</reference>
<dbReference type="Proteomes" id="UP000749559">
    <property type="component" value="Unassembled WGS sequence"/>
</dbReference>
<proteinExistence type="predicted"/>
<evidence type="ECO:0000313" key="1">
    <source>
        <dbReference type="EMBL" id="CAH1791465.1"/>
    </source>
</evidence>
<name>A0A8S4PDB0_OWEFU</name>